<comment type="caution">
    <text evidence="2">The sequence shown here is derived from an EMBL/GenBank/DDBJ whole genome shotgun (WGS) entry which is preliminary data.</text>
</comment>
<evidence type="ECO:0000313" key="3">
    <source>
        <dbReference type="Proteomes" id="UP000289738"/>
    </source>
</evidence>
<evidence type="ECO:0000256" key="1">
    <source>
        <dbReference type="SAM" id="MobiDB-lite"/>
    </source>
</evidence>
<protein>
    <submittedName>
        <fullName evidence="2">Uncharacterized protein</fullName>
    </submittedName>
</protein>
<evidence type="ECO:0000313" key="2">
    <source>
        <dbReference type="EMBL" id="RYR49334.1"/>
    </source>
</evidence>
<feature type="region of interest" description="Disordered" evidence="1">
    <location>
        <begin position="225"/>
        <end position="251"/>
    </location>
</feature>
<proteinExistence type="predicted"/>
<keyword evidence="3" id="KW-1185">Reference proteome</keyword>
<organism evidence="2 3">
    <name type="scientific">Arachis hypogaea</name>
    <name type="common">Peanut</name>
    <dbReference type="NCBI Taxonomy" id="3818"/>
    <lineage>
        <taxon>Eukaryota</taxon>
        <taxon>Viridiplantae</taxon>
        <taxon>Streptophyta</taxon>
        <taxon>Embryophyta</taxon>
        <taxon>Tracheophyta</taxon>
        <taxon>Spermatophyta</taxon>
        <taxon>Magnoliopsida</taxon>
        <taxon>eudicotyledons</taxon>
        <taxon>Gunneridae</taxon>
        <taxon>Pentapetalae</taxon>
        <taxon>rosids</taxon>
        <taxon>fabids</taxon>
        <taxon>Fabales</taxon>
        <taxon>Fabaceae</taxon>
        <taxon>Papilionoideae</taxon>
        <taxon>50 kb inversion clade</taxon>
        <taxon>dalbergioids sensu lato</taxon>
        <taxon>Dalbergieae</taxon>
        <taxon>Pterocarpus clade</taxon>
        <taxon>Arachis</taxon>
    </lineage>
</organism>
<dbReference type="AlphaFoldDB" id="A0A445CEF8"/>
<sequence length="251" mass="27483">MASRSRITSKLVKWLVTQLQLSPKEALEHINKDYNVHIHYKMISRALKAARVEVIGNEKEQFGKVRDYLSELHRSNSGIVDVILQPESPPHKGGHQDNVAPKSGAAPSVALDHVAKTRKHKKKLPKNVTPATLPQTGEEIPVLQSAPTNEILIHVIFGKKKQAQNINGQSCENSNGSLAPNPTVPSPTAPGPTTTATNHVMQNMINGPQISAPFKKKQPIYKPSTPQVHEPLLPPIVPTNQTLLTRPKMAT</sequence>
<dbReference type="Proteomes" id="UP000289738">
    <property type="component" value="Chromosome A07"/>
</dbReference>
<dbReference type="EMBL" id="SDMP01000007">
    <property type="protein sequence ID" value="RYR49334.1"/>
    <property type="molecule type" value="Genomic_DNA"/>
</dbReference>
<accession>A0A445CEF8</accession>
<name>A0A445CEF8_ARAHY</name>
<gene>
    <name evidence="2" type="ORF">Ahy_A07g035799</name>
</gene>
<feature type="region of interest" description="Disordered" evidence="1">
    <location>
        <begin position="170"/>
        <end position="195"/>
    </location>
</feature>
<reference evidence="2 3" key="1">
    <citation type="submission" date="2019-01" db="EMBL/GenBank/DDBJ databases">
        <title>Sequencing of cultivated peanut Arachis hypogaea provides insights into genome evolution and oil improvement.</title>
        <authorList>
            <person name="Chen X."/>
        </authorList>
    </citation>
    <scope>NUCLEOTIDE SEQUENCE [LARGE SCALE GENOMIC DNA]</scope>
    <source>
        <strain evidence="3">cv. Fuhuasheng</strain>
        <tissue evidence="2">Leaves</tissue>
    </source>
</reference>